<reference evidence="1" key="3">
    <citation type="submission" date="2018-07" db="EMBL/GenBank/DDBJ databases">
        <title>WGS assembly of Glycine max.</title>
        <authorList>
            <person name="Schmutz J."/>
            <person name="Cannon S."/>
            <person name="Schlueter J."/>
            <person name="Ma J."/>
            <person name="Mitros T."/>
            <person name="Nelson W."/>
            <person name="Hyten D."/>
            <person name="Song Q."/>
            <person name="Thelen J."/>
            <person name="Cheng J."/>
            <person name="Xu D."/>
            <person name="Hellsten U."/>
            <person name="May G."/>
            <person name="Yu Y."/>
            <person name="Sakurai T."/>
            <person name="Umezawa T."/>
            <person name="Bhattacharyya M."/>
            <person name="Sandhu D."/>
            <person name="Valliyodan B."/>
            <person name="Lindquist E."/>
            <person name="Peto M."/>
            <person name="Grant D."/>
            <person name="Shu S."/>
            <person name="Goodstein D."/>
            <person name="Barry K."/>
            <person name="Futrell-Griggs M."/>
            <person name="Abernathy B."/>
            <person name="Du J."/>
            <person name="Tian Z."/>
            <person name="Zhu L."/>
            <person name="Gill N."/>
            <person name="Joshi T."/>
            <person name="Libault M."/>
            <person name="Sethuraman A."/>
            <person name="Zhang X."/>
            <person name="Shinozaki K."/>
            <person name="Nguyen H."/>
            <person name="Wing R."/>
            <person name="Cregan P."/>
            <person name="Specht J."/>
            <person name="Grimwood J."/>
            <person name="Rokhsar D."/>
            <person name="Stacey G."/>
            <person name="Shoemaker R."/>
            <person name="Jackson S."/>
        </authorList>
    </citation>
    <scope>NUCLEOTIDE SEQUENCE</scope>
    <source>
        <tissue evidence="1">Callus</tissue>
    </source>
</reference>
<gene>
    <name evidence="1" type="ORF">GLYMA_07G037900</name>
</gene>
<name>A0A0R0J519_SOYBN</name>
<dbReference type="Proteomes" id="UP000008827">
    <property type="component" value="Chromosome 7"/>
</dbReference>
<evidence type="ECO:0000313" key="3">
    <source>
        <dbReference type="Proteomes" id="UP000008827"/>
    </source>
</evidence>
<dbReference type="EnsemblPlants" id="KRH47593">
    <property type="protein sequence ID" value="KRH47593"/>
    <property type="gene ID" value="GLYMA_07G037900"/>
</dbReference>
<evidence type="ECO:0000313" key="1">
    <source>
        <dbReference type="EMBL" id="KRH47593.1"/>
    </source>
</evidence>
<keyword evidence="3" id="KW-1185">Reference proteome</keyword>
<proteinExistence type="predicted"/>
<dbReference type="PaxDb" id="3847-GLYMA07G04231.1"/>
<organism evidence="1">
    <name type="scientific">Glycine max</name>
    <name type="common">Soybean</name>
    <name type="synonym">Glycine hispida</name>
    <dbReference type="NCBI Taxonomy" id="3847"/>
    <lineage>
        <taxon>Eukaryota</taxon>
        <taxon>Viridiplantae</taxon>
        <taxon>Streptophyta</taxon>
        <taxon>Embryophyta</taxon>
        <taxon>Tracheophyta</taxon>
        <taxon>Spermatophyta</taxon>
        <taxon>Magnoliopsida</taxon>
        <taxon>eudicotyledons</taxon>
        <taxon>Gunneridae</taxon>
        <taxon>Pentapetalae</taxon>
        <taxon>rosids</taxon>
        <taxon>fabids</taxon>
        <taxon>Fabales</taxon>
        <taxon>Fabaceae</taxon>
        <taxon>Papilionoideae</taxon>
        <taxon>50 kb inversion clade</taxon>
        <taxon>NPAAA clade</taxon>
        <taxon>indigoferoid/millettioid clade</taxon>
        <taxon>Phaseoleae</taxon>
        <taxon>Glycine</taxon>
        <taxon>Glycine subgen. Soja</taxon>
    </lineage>
</organism>
<dbReference type="InParanoid" id="A0A0R0J519"/>
<dbReference type="EMBL" id="CM000840">
    <property type="protein sequence ID" value="KRH47593.1"/>
    <property type="molecule type" value="Genomic_DNA"/>
</dbReference>
<accession>A0A0R0J519</accession>
<reference evidence="2" key="2">
    <citation type="submission" date="2018-02" db="UniProtKB">
        <authorList>
            <consortium name="EnsemblPlants"/>
        </authorList>
    </citation>
    <scope>IDENTIFICATION</scope>
    <source>
        <strain evidence="2">Williams 82</strain>
    </source>
</reference>
<reference evidence="1 2" key="1">
    <citation type="journal article" date="2010" name="Nature">
        <title>Genome sequence of the palaeopolyploid soybean.</title>
        <authorList>
            <person name="Schmutz J."/>
            <person name="Cannon S.B."/>
            <person name="Schlueter J."/>
            <person name="Ma J."/>
            <person name="Mitros T."/>
            <person name="Nelson W."/>
            <person name="Hyten D.L."/>
            <person name="Song Q."/>
            <person name="Thelen J.J."/>
            <person name="Cheng J."/>
            <person name="Xu D."/>
            <person name="Hellsten U."/>
            <person name="May G.D."/>
            <person name="Yu Y."/>
            <person name="Sakurai T."/>
            <person name="Umezawa T."/>
            <person name="Bhattacharyya M.K."/>
            <person name="Sandhu D."/>
            <person name="Valliyodan B."/>
            <person name="Lindquist E."/>
            <person name="Peto M."/>
            <person name="Grant D."/>
            <person name="Shu S."/>
            <person name="Goodstein D."/>
            <person name="Barry K."/>
            <person name="Futrell-Griggs M."/>
            <person name="Abernathy B."/>
            <person name="Du J."/>
            <person name="Tian Z."/>
            <person name="Zhu L."/>
            <person name="Gill N."/>
            <person name="Joshi T."/>
            <person name="Libault M."/>
            <person name="Sethuraman A."/>
            <person name="Zhang X.-C."/>
            <person name="Shinozaki K."/>
            <person name="Nguyen H.T."/>
            <person name="Wing R.A."/>
            <person name="Cregan P."/>
            <person name="Specht J."/>
            <person name="Grimwood J."/>
            <person name="Rokhsar D."/>
            <person name="Stacey G."/>
            <person name="Shoemaker R.C."/>
            <person name="Jackson S.A."/>
        </authorList>
    </citation>
    <scope>NUCLEOTIDE SEQUENCE</scope>
    <source>
        <strain evidence="2">cv. Williams 82</strain>
        <tissue evidence="1">Callus</tissue>
    </source>
</reference>
<dbReference type="Gramene" id="KRH47593">
    <property type="protein sequence ID" value="KRH47593"/>
    <property type="gene ID" value="GLYMA_07G037900"/>
</dbReference>
<protein>
    <submittedName>
        <fullName evidence="1 2">Uncharacterized protein</fullName>
    </submittedName>
</protein>
<sequence>MSVNAYHWRLQRSLLLLNNGRKIRKRFACLQLDEYSLMAIEMNAKINMVKFAHKHLSTFGDAQGTYVYPGSNVPEWVGV</sequence>
<evidence type="ECO:0000313" key="2">
    <source>
        <dbReference type="EnsemblPlants" id="KRH47593"/>
    </source>
</evidence>
<dbReference type="AlphaFoldDB" id="A0A0R0J519"/>